<dbReference type="GO" id="GO:0005634">
    <property type="term" value="C:nucleus"/>
    <property type="evidence" value="ECO:0007669"/>
    <property type="project" value="TreeGrafter"/>
</dbReference>
<dbReference type="Proteomes" id="UP000807469">
    <property type="component" value="Unassembled WGS sequence"/>
</dbReference>
<sequence length="492" mass="54793">MADFTLVDPKGWEYDLHSVYSAYMGYFQIYNVPWYDRSWGHMFESFEEFLAFSWPVITVTDALSGRAHIVTRLNSIGAFLKMIKTRFGETLPQAPNILQITPFETTSRHLRNVSDYSSYKKLHSTLPAVVLSAIKARVKSGDPKTIKEIWEKRDKTFLAISFEVNERNEKSVLEWGYAAVRCAHLDQLGHWPPIPDTNYRKGHYIVADYVDKVINKYSPNYPWQYVFGESQVIPKIKLPQIIQSVISSLASPDSETTPNQLVLVGHNIYGSLARLDEMKIKIPHNMLIIDTMVYERALYSNGLRGVIQDPKSDKARLSGSSLSFENFLFSLTLPLPLNTSGKEKAPAPPLILPQCTLHNSGNDAFLCLLALQKLLEPTGTAAPSVRKLRPMGSMPNPAMLNMAATIPMINFPVSSPMLYPVSASGSLTPASTPPMSRPATVYDLASEFGQMQLSMGRGNSGGATHLTAPSRLANGRRLHSFPGLQPKVDDTK</sequence>
<protein>
    <recommendedName>
        <fullName evidence="1">Gfd2/YDR514C-like C-terminal domain-containing protein</fullName>
    </recommendedName>
</protein>
<dbReference type="PANTHER" id="PTHR28083">
    <property type="entry name" value="GOOD FOR FULL DBP5 ACTIVITY PROTEIN 2"/>
    <property type="match status" value="1"/>
</dbReference>
<dbReference type="InterPro" id="IPR048519">
    <property type="entry name" value="Gfd2/YDR514C-like_C"/>
</dbReference>
<dbReference type="InterPro" id="IPR040151">
    <property type="entry name" value="Gfd2/YDR514C-like"/>
</dbReference>
<evidence type="ECO:0000313" key="2">
    <source>
        <dbReference type="EMBL" id="KAF9476941.1"/>
    </source>
</evidence>
<accession>A0A9P5YZX6</accession>
<evidence type="ECO:0000259" key="1">
    <source>
        <dbReference type="Pfam" id="PF21762"/>
    </source>
</evidence>
<gene>
    <name evidence="2" type="ORF">BDN70DRAFT_934643</name>
</gene>
<dbReference type="OrthoDB" id="5953249at2759"/>
<evidence type="ECO:0000313" key="3">
    <source>
        <dbReference type="Proteomes" id="UP000807469"/>
    </source>
</evidence>
<dbReference type="PANTHER" id="PTHR28083:SF1">
    <property type="entry name" value="GOOD FOR FULL DBP5 ACTIVITY PROTEIN 2"/>
    <property type="match status" value="1"/>
</dbReference>
<dbReference type="AlphaFoldDB" id="A0A9P5YZX6"/>
<proteinExistence type="predicted"/>
<dbReference type="EMBL" id="MU155277">
    <property type="protein sequence ID" value="KAF9476941.1"/>
    <property type="molecule type" value="Genomic_DNA"/>
</dbReference>
<reference evidence="2" key="1">
    <citation type="submission" date="2020-11" db="EMBL/GenBank/DDBJ databases">
        <authorList>
            <consortium name="DOE Joint Genome Institute"/>
            <person name="Ahrendt S."/>
            <person name="Riley R."/>
            <person name="Andreopoulos W."/>
            <person name="Labutti K."/>
            <person name="Pangilinan J."/>
            <person name="Ruiz-Duenas F.J."/>
            <person name="Barrasa J.M."/>
            <person name="Sanchez-Garcia M."/>
            <person name="Camarero S."/>
            <person name="Miyauchi S."/>
            <person name="Serrano A."/>
            <person name="Linde D."/>
            <person name="Babiker R."/>
            <person name="Drula E."/>
            <person name="Ayuso-Fernandez I."/>
            <person name="Pacheco R."/>
            <person name="Padilla G."/>
            <person name="Ferreira P."/>
            <person name="Barriuso J."/>
            <person name="Kellner H."/>
            <person name="Castanera R."/>
            <person name="Alfaro M."/>
            <person name="Ramirez L."/>
            <person name="Pisabarro A.G."/>
            <person name="Kuo A."/>
            <person name="Tritt A."/>
            <person name="Lipzen A."/>
            <person name="He G."/>
            <person name="Yan M."/>
            <person name="Ng V."/>
            <person name="Cullen D."/>
            <person name="Martin F."/>
            <person name="Rosso M.-N."/>
            <person name="Henrissat B."/>
            <person name="Hibbett D."/>
            <person name="Martinez A.T."/>
            <person name="Grigoriev I.V."/>
        </authorList>
    </citation>
    <scope>NUCLEOTIDE SEQUENCE</scope>
    <source>
        <strain evidence="2">CIRM-BRFM 674</strain>
    </source>
</reference>
<organism evidence="2 3">
    <name type="scientific">Pholiota conissans</name>
    <dbReference type="NCBI Taxonomy" id="109636"/>
    <lineage>
        <taxon>Eukaryota</taxon>
        <taxon>Fungi</taxon>
        <taxon>Dikarya</taxon>
        <taxon>Basidiomycota</taxon>
        <taxon>Agaricomycotina</taxon>
        <taxon>Agaricomycetes</taxon>
        <taxon>Agaricomycetidae</taxon>
        <taxon>Agaricales</taxon>
        <taxon>Agaricineae</taxon>
        <taxon>Strophariaceae</taxon>
        <taxon>Pholiota</taxon>
    </lineage>
</organism>
<name>A0A9P5YZX6_9AGAR</name>
<dbReference type="Pfam" id="PF21762">
    <property type="entry name" value="DEDDh_C"/>
    <property type="match status" value="1"/>
</dbReference>
<comment type="caution">
    <text evidence="2">The sequence shown here is derived from an EMBL/GenBank/DDBJ whole genome shotgun (WGS) entry which is preliminary data.</text>
</comment>
<keyword evidence="3" id="KW-1185">Reference proteome</keyword>
<feature type="domain" description="Gfd2/YDR514C-like C-terminal" evidence="1">
    <location>
        <begin position="156"/>
        <end position="292"/>
    </location>
</feature>